<evidence type="ECO:0000313" key="2">
    <source>
        <dbReference type="EMBL" id="RCW34548.1"/>
    </source>
</evidence>
<evidence type="ECO:0000313" key="3">
    <source>
        <dbReference type="Proteomes" id="UP000252733"/>
    </source>
</evidence>
<dbReference type="AlphaFoldDB" id="A0A2T0XN63"/>
<dbReference type="OrthoDB" id="9777133at2"/>
<proteinExistence type="inferred from homology"/>
<dbReference type="NCBIfam" id="NF002542">
    <property type="entry name" value="PRK02101.1-3"/>
    <property type="match status" value="1"/>
</dbReference>
<dbReference type="PANTHER" id="PTHR30283">
    <property type="entry name" value="PEROXIDE STRESS RESPONSE PROTEIN YAAA"/>
    <property type="match status" value="1"/>
</dbReference>
<dbReference type="Pfam" id="PF03883">
    <property type="entry name" value="H2O2_YaaD"/>
    <property type="match status" value="1"/>
</dbReference>
<sequence>MIAILSPAKKLDFKKKVPTSQSTEILFSDEASSLADDLKKFSPDELMNLMKISRQLGELNAERFIQWSWPFNSTKARQAIYAFNGEAYNGLDAWSLNHKEIETAQKQLRILSGMYGVLRPLDNILPYRLEMGTKLKNEKGKDLYEFWGEKLTRQINEDLKQGKHKALINLASQEYFKALDEDKIEKPVITPVFKENKNGTYKVISIYAKKARGMMVRFIVQNKLTQPEDLKAFDEDGYHFNNDLSKGNEMVFTRH</sequence>
<dbReference type="HAMAP" id="MF_00652">
    <property type="entry name" value="UPF0246"/>
    <property type="match status" value="1"/>
</dbReference>
<dbReference type="GO" id="GO:0005829">
    <property type="term" value="C:cytosol"/>
    <property type="evidence" value="ECO:0007669"/>
    <property type="project" value="TreeGrafter"/>
</dbReference>
<evidence type="ECO:0000256" key="1">
    <source>
        <dbReference type="HAMAP-Rule" id="MF_00652"/>
    </source>
</evidence>
<comment type="similarity">
    <text evidence="1">Belongs to the UPF0246 family.</text>
</comment>
<comment type="caution">
    <text evidence="2">The sequence shown here is derived from an EMBL/GenBank/DDBJ whole genome shotgun (WGS) entry which is preliminary data.</text>
</comment>
<reference evidence="2 3" key="1">
    <citation type="submission" date="2018-07" db="EMBL/GenBank/DDBJ databases">
        <title>Freshwater and sediment microbial communities from various areas in North America, analyzing microbe dynamics in response to fracking.</title>
        <authorList>
            <person name="Lamendella R."/>
        </authorList>
    </citation>
    <scope>NUCLEOTIDE SEQUENCE [LARGE SCALE GENOMIC DNA]</scope>
    <source>
        <strain evidence="2 3">160A</strain>
    </source>
</reference>
<dbReference type="InterPro" id="IPR005583">
    <property type="entry name" value="YaaA"/>
</dbReference>
<gene>
    <name evidence="2" type="ORF">DFO77_11149</name>
</gene>
<dbReference type="STRING" id="1168289.GCA_000259075_02592"/>
<dbReference type="PANTHER" id="PTHR30283:SF4">
    <property type="entry name" value="PEROXIDE STRESS RESISTANCE PROTEIN YAAA"/>
    <property type="match status" value="1"/>
</dbReference>
<dbReference type="EMBL" id="QPIZ01000011">
    <property type="protein sequence ID" value="RCW34548.1"/>
    <property type="molecule type" value="Genomic_DNA"/>
</dbReference>
<accession>A0A2T0XN63</accession>
<dbReference type="Proteomes" id="UP000252733">
    <property type="component" value="Unassembled WGS sequence"/>
</dbReference>
<dbReference type="RefSeq" id="WP_106152872.1">
    <property type="nucleotide sequence ID" value="NZ_PVTS01000006.1"/>
</dbReference>
<name>A0A2T0XN63_9BACT</name>
<dbReference type="GO" id="GO:0033194">
    <property type="term" value="P:response to hydroperoxide"/>
    <property type="evidence" value="ECO:0007669"/>
    <property type="project" value="TreeGrafter"/>
</dbReference>
<keyword evidence="3" id="KW-1185">Reference proteome</keyword>
<organism evidence="2 3">
    <name type="scientific">Marinilabilia salmonicolor</name>
    <dbReference type="NCBI Taxonomy" id="989"/>
    <lineage>
        <taxon>Bacteria</taxon>
        <taxon>Pseudomonadati</taxon>
        <taxon>Bacteroidota</taxon>
        <taxon>Bacteroidia</taxon>
        <taxon>Marinilabiliales</taxon>
        <taxon>Marinilabiliaceae</taxon>
        <taxon>Marinilabilia</taxon>
    </lineage>
</organism>
<protein>
    <recommendedName>
        <fullName evidence="1">UPF0246 protein DFO77_11149</fullName>
    </recommendedName>
</protein>